<evidence type="ECO:0000259" key="1">
    <source>
        <dbReference type="PROSITE" id="PS50943"/>
    </source>
</evidence>
<dbReference type="CDD" id="cd00093">
    <property type="entry name" value="HTH_XRE"/>
    <property type="match status" value="1"/>
</dbReference>
<dbReference type="InterPro" id="IPR010982">
    <property type="entry name" value="Lambda_DNA-bd_dom_sf"/>
</dbReference>
<dbReference type="InterPro" id="IPR043917">
    <property type="entry name" value="DUF5753"/>
</dbReference>
<dbReference type="AlphaFoldDB" id="A0A3A9ZBD3"/>
<dbReference type="Pfam" id="PF13560">
    <property type="entry name" value="HTH_31"/>
    <property type="match status" value="1"/>
</dbReference>
<dbReference type="Gene3D" id="1.10.260.40">
    <property type="entry name" value="lambda repressor-like DNA-binding domains"/>
    <property type="match status" value="1"/>
</dbReference>
<evidence type="ECO:0000313" key="3">
    <source>
        <dbReference type="Proteomes" id="UP000272474"/>
    </source>
</evidence>
<proteinExistence type="predicted"/>
<dbReference type="SMART" id="SM00530">
    <property type="entry name" value="HTH_XRE"/>
    <property type="match status" value="1"/>
</dbReference>
<dbReference type="Pfam" id="PF19054">
    <property type="entry name" value="DUF5753"/>
    <property type="match status" value="1"/>
</dbReference>
<dbReference type="RefSeq" id="WP_120675792.1">
    <property type="nucleotide sequence ID" value="NZ_RBAL01000002.1"/>
</dbReference>
<dbReference type="InterPro" id="IPR001387">
    <property type="entry name" value="Cro/C1-type_HTH"/>
</dbReference>
<comment type="caution">
    <text evidence="2">The sequence shown here is derived from an EMBL/GenBank/DDBJ whole genome shotgun (WGS) entry which is preliminary data.</text>
</comment>
<keyword evidence="3" id="KW-1185">Reference proteome</keyword>
<name>A0A3A9ZBD3_9ACTN</name>
<dbReference type="OrthoDB" id="3462393at2"/>
<sequence length="283" mass="31892">MPPRTTPTQRQKRLGAEIRKLRTTAGMSVEYAAGLLGVDRGKISNIESGVRNISAERLRTLAAHCECADERYVAALTEFTKRPGTNWWDEYRGRLSPGLLDLAELEWHAARIQTMQTVHIPGLLQTEDYARSVFEAVLPRLSRLEVELRVAHRRERQRVLDRDLPVDYVGFVHEAALRMQFGGRKAAKDQLLALNEAGERENITIRVLTVDRGSFPGAGHALLYAEGPVPQLDTVQLDSAHGPEFVHAELQLAKYREHLRWMDEACLSASASRDFIHAVAREL</sequence>
<reference evidence="2 3" key="1">
    <citation type="journal article" date="2014" name="Int. J. Syst. Evol. Microbiol.">
        <title>Streptomyces hoynatensis sp. nov., isolated from deep marine sediment.</title>
        <authorList>
            <person name="Veyisoglu A."/>
            <person name="Sahin N."/>
        </authorList>
    </citation>
    <scope>NUCLEOTIDE SEQUENCE [LARGE SCALE GENOMIC DNA]</scope>
    <source>
        <strain evidence="2 3">KCTC 29097</strain>
    </source>
</reference>
<organism evidence="2 3">
    <name type="scientific">Streptomyces hoynatensis</name>
    <dbReference type="NCBI Taxonomy" id="1141874"/>
    <lineage>
        <taxon>Bacteria</taxon>
        <taxon>Bacillati</taxon>
        <taxon>Actinomycetota</taxon>
        <taxon>Actinomycetes</taxon>
        <taxon>Kitasatosporales</taxon>
        <taxon>Streptomycetaceae</taxon>
        <taxon>Streptomyces</taxon>
    </lineage>
</organism>
<gene>
    <name evidence="2" type="ORF">D7294_04695</name>
</gene>
<feature type="domain" description="HTH cro/C1-type" evidence="1">
    <location>
        <begin position="18"/>
        <end position="71"/>
    </location>
</feature>
<dbReference type="EMBL" id="RBAL01000002">
    <property type="protein sequence ID" value="RKN45762.1"/>
    <property type="molecule type" value="Genomic_DNA"/>
</dbReference>
<protein>
    <submittedName>
        <fullName evidence="2">XRE family transcriptional regulator</fullName>
    </submittedName>
</protein>
<dbReference type="GO" id="GO:0003677">
    <property type="term" value="F:DNA binding"/>
    <property type="evidence" value="ECO:0007669"/>
    <property type="project" value="InterPro"/>
</dbReference>
<dbReference type="Proteomes" id="UP000272474">
    <property type="component" value="Unassembled WGS sequence"/>
</dbReference>
<accession>A0A3A9ZBD3</accession>
<dbReference type="PROSITE" id="PS50943">
    <property type="entry name" value="HTH_CROC1"/>
    <property type="match status" value="1"/>
</dbReference>
<evidence type="ECO:0000313" key="2">
    <source>
        <dbReference type="EMBL" id="RKN45762.1"/>
    </source>
</evidence>
<dbReference type="SUPFAM" id="SSF47413">
    <property type="entry name" value="lambda repressor-like DNA-binding domains"/>
    <property type="match status" value="1"/>
</dbReference>